<dbReference type="Proteomes" id="UP000799441">
    <property type="component" value="Unassembled WGS sequence"/>
</dbReference>
<dbReference type="EMBL" id="MU003804">
    <property type="protein sequence ID" value="KAF2720022.1"/>
    <property type="molecule type" value="Genomic_DNA"/>
</dbReference>
<dbReference type="Gene3D" id="3.30.470.20">
    <property type="entry name" value="ATP-grasp fold, B domain"/>
    <property type="match status" value="1"/>
</dbReference>
<accession>A0A9P4Q8K4</accession>
<keyword evidence="2" id="KW-1185">Reference proteome</keyword>
<dbReference type="OrthoDB" id="434648at2759"/>
<reference evidence="1" key="1">
    <citation type="journal article" date="2020" name="Stud. Mycol.">
        <title>101 Dothideomycetes genomes: a test case for predicting lifestyles and emergence of pathogens.</title>
        <authorList>
            <person name="Haridas S."/>
            <person name="Albert R."/>
            <person name="Binder M."/>
            <person name="Bloem J."/>
            <person name="Labutti K."/>
            <person name="Salamov A."/>
            <person name="Andreopoulos B."/>
            <person name="Baker S."/>
            <person name="Barry K."/>
            <person name="Bills G."/>
            <person name="Bluhm B."/>
            <person name="Cannon C."/>
            <person name="Castanera R."/>
            <person name="Culley D."/>
            <person name="Daum C."/>
            <person name="Ezra D."/>
            <person name="Gonzalez J."/>
            <person name="Henrissat B."/>
            <person name="Kuo A."/>
            <person name="Liang C."/>
            <person name="Lipzen A."/>
            <person name="Lutzoni F."/>
            <person name="Magnuson J."/>
            <person name="Mondo S."/>
            <person name="Nolan M."/>
            <person name="Ohm R."/>
            <person name="Pangilinan J."/>
            <person name="Park H.-J."/>
            <person name="Ramirez L."/>
            <person name="Alfaro M."/>
            <person name="Sun H."/>
            <person name="Tritt A."/>
            <person name="Yoshinaga Y."/>
            <person name="Zwiers L.-H."/>
            <person name="Turgeon B."/>
            <person name="Goodwin S."/>
            <person name="Spatafora J."/>
            <person name="Crous P."/>
            <person name="Grigoriev I."/>
        </authorList>
    </citation>
    <scope>NUCLEOTIDE SEQUENCE</scope>
    <source>
        <strain evidence="1">CBS 116435</strain>
    </source>
</reference>
<protein>
    <submittedName>
        <fullName evidence="1">Uncharacterized protein</fullName>
    </submittedName>
</protein>
<gene>
    <name evidence="1" type="ORF">K431DRAFT_313673</name>
</gene>
<organism evidence="1 2">
    <name type="scientific">Polychaeton citri CBS 116435</name>
    <dbReference type="NCBI Taxonomy" id="1314669"/>
    <lineage>
        <taxon>Eukaryota</taxon>
        <taxon>Fungi</taxon>
        <taxon>Dikarya</taxon>
        <taxon>Ascomycota</taxon>
        <taxon>Pezizomycotina</taxon>
        <taxon>Dothideomycetes</taxon>
        <taxon>Dothideomycetidae</taxon>
        <taxon>Capnodiales</taxon>
        <taxon>Capnodiaceae</taxon>
        <taxon>Polychaeton</taxon>
    </lineage>
</organism>
<sequence>MTISDARVMGAAAACEILGYASSPSGAYILAGDKAKTRSRKRWGTIAVIRRFARPCMVWGSECVSKVSNDLELVEAAKASRRHEKSSQQRKDSMVGNCIPGLEIDASLALQDGETVFVEIADNFPSIVDYPTVDHVADFRETINLLLCGLPDDELELVSQSLLNSITRLGHPKHEKVS</sequence>
<comment type="caution">
    <text evidence="1">The sequence shown here is derived from an EMBL/GenBank/DDBJ whole genome shotgun (WGS) entry which is preliminary data.</text>
</comment>
<evidence type="ECO:0000313" key="2">
    <source>
        <dbReference type="Proteomes" id="UP000799441"/>
    </source>
</evidence>
<dbReference type="AlphaFoldDB" id="A0A9P4Q8K4"/>
<proteinExistence type="predicted"/>
<name>A0A9P4Q8K4_9PEZI</name>
<evidence type="ECO:0000313" key="1">
    <source>
        <dbReference type="EMBL" id="KAF2720022.1"/>
    </source>
</evidence>